<dbReference type="InterPro" id="IPR044974">
    <property type="entry name" value="Disease_R_plants"/>
</dbReference>
<organism evidence="10">
    <name type="scientific">Oryza barthii</name>
    <dbReference type="NCBI Taxonomy" id="65489"/>
    <lineage>
        <taxon>Eukaryota</taxon>
        <taxon>Viridiplantae</taxon>
        <taxon>Streptophyta</taxon>
        <taxon>Embryophyta</taxon>
        <taxon>Tracheophyta</taxon>
        <taxon>Spermatophyta</taxon>
        <taxon>Magnoliopsida</taxon>
        <taxon>Liliopsida</taxon>
        <taxon>Poales</taxon>
        <taxon>Poaceae</taxon>
        <taxon>BOP clade</taxon>
        <taxon>Oryzoideae</taxon>
        <taxon>Oryzeae</taxon>
        <taxon>Oryzinae</taxon>
        <taxon>Oryza</taxon>
    </lineage>
</organism>
<feature type="domain" description="Disease resistance R13L4/SHOC-2-like LRR" evidence="9">
    <location>
        <begin position="411"/>
        <end position="532"/>
    </location>
</feature>
<dbReference type="Pfam" id="PF00909">
    <property type="entry name" value="Ammonium_transp"/>
    <property type="match status" value="1"/>
</dbReference>
<dbReference type="Gene3D" id="1.10.3430.10">
    <property type="entry name" value="Ammonium transporter AmtB like domains"/>
    <property type="match status" value="1"/>
</dbReference>
<evidence type="ECO:0008006" key="12">
    <source>
        <dbReference type="Google" id="ProtNLM"/>
    </source>
</evidence>
<dbReference type="STRING" id="65489.A0A0D3HVN2"/>
<dbReference type="InterPro" id="IPR058922">
    <property type="entry name" value="WHD_DRP"/>
</dbReference>
<keyword evidence="11" id="KW-1185">Reference proteome</keyword>
<dbReference type="EnsemblPlants" id="OBART12G15640.1">
    <property type="protein sequence ID" value="OBART12G15640.1"/>
    <property type="gene ID" value="OBART12G15640"/>
</dbReference>
<feature type="domain" description="Disease resistance R13L4/SHOC-2-like LRR" evidence="9">
    <location>
        <begin position="586"/>
        <end position="838"/>
    </location>
</feature>
<evidence type="ECO:0000259" key="9">
    <source>
        <dbReference type="Pfam" id="PF23598"/>
    </source>
</evidence>
<evidence type="ECO:0000259" key="7">
    <source>
        <dbReference type="Pfam" id="PF00909"/>
    </source>
</evidence>
<dbReference type="GO" id="GO:0043531">
    <property type="term" value="F:ADP binding"/>
    <property type="evidence" value="ECO:0007669"/>
    <property type="project" value="InterPro"/>
</dbReference>
<name>A0A0D3HVN2_9ORYZ</name>
<dbReference type="AlphaFoldDB" id="A0A0D3HVN2"/>
<dbReference type="eggNOG" id="KOG0682">
    <property type="taxonomic scope" value="Eukaryota"/>
</dbReference>
<keyword evidence="3" id="KW-0677">Repeat</keyword>
<comment type="subcellular location">
    <subcellularLocation>
        <location evidence="1">Membrane</location>
        <topology evidence="1">Multi-pass membrane protein</topology>
    </subcellularLocation>
</comment>
<keyword evidence="5" id="KW-1133">Transmembrane helix</keyword>
<dbReference type="GO" id="GO:0042742">
    <property type="term" value="P:defense response to bacterium"/>
    <property type="evidence" value="ECO:0007669"/>
    <property type="project" value="UniProtKB-ARBA"/>
</dbReference>
<evidence type="ECO:0000313" key="11">
    <source>
        <dbReference type="Proteomes" id="UP000026960"/>
    </source>
</evidence>
<sequence length="845" mass="94613">MQPSITSSSESGAHLLITNPKGNVAAACSRASLRRTRPDRIGGVLQRGGEAVICGFVSAWVLIGLNALTARLKFDDPLEAVQLHSGCGAWGVIFMGAVRRLFTGGGGRLLGAHIVVILVIAVDGGREGRVGVVERLGRRAEEDIPAAVEVQHQRQPAATVAVADADAWAGRHEEADGGAVGVVERRVVGDRVFKESVNLDQQDLELIEEAKLILKKCRGLPLAIVTIGGFLASRPKTALEWRKLNEHISVELETNPELEAIRAVLNMSYDGLPYHLKSCFLYLSIFPEDDKISRKRLVRRWCAEGYSRELWDKSAEEIANDYFFELIDVSMILPTQNSTYSSRGADSCQVHDIMREIAISKSKEENLVLRLEGGRRLHNHDTVRHLSITNSSEDREIDVGELEITVDMSRIRSLTVFGEWRPFFISDKMSLLRVLDLEDTRGLKDHHIKQIGKFLHLRYLSLRGCYDIAYLPDSLGNLRQLETLDVRGTFIVRLPKTITNLRMLKYLRAVPMIVENIYENTAGQLPKLMRNMLCIYTFFLLGLCVLCSANAIGKLDDDKTKTCSEVCTRYCCSILPSIAMRLDRSGVIAPRGLRKLTALHTLGVVDISWQPSVLQDIKRLTQLHKLEVSGVNKKNSQKFLSALAALSQLESLSLFSEGKPGLLGCLDADEKFSPPKDLKSLKLHGNMVELPKWIGKLNNLVKLKLSKSRLKDHDAAIQVLGKLPNLTILWLLHKSFHSVEGGELNFSEGSFKSLVVLKLDFSGSKCVKFEQGAFHNLELLLISVYYEEVETKFSGLEFPPRIKEVQLHGYFYNRHKQAKQRLKENLLAQLSENPKKPILNTSWEF</sequence>
<dbReference type="InterPro" id="IPR029020">
    <property type="entry name" value="Ammonium/urea_transptr"/>
</dbReference>
<feature type="domain" description="Disease resistance protein winged helix" evidence="8">
    <location>
        <begin position="285"/>
        <end position="358"/>
    </location>
</feature>
<protein>
    <recommendedName>
        <fullName evidence="12">NB-ARC domain-containing protein</fullName>
    </recommendedName>
</protein>
<dbReference type="GO" id="GO:0008519">
    <property type="term" value="F:ammonium channel activity"/>
    <property type="evidence" value="ECO:0007669"/>
    <property type="project" value="InterPro"/>
</dbReference>
<dbReference type="Pfam" id="PF23598">
    <property type="entry name" value="LRR_14"/>
    <property type="match status" value="2"/>
</dbReference>
<dbReference type="InterPro" id="IPR024041">
    <property type="entry name" value="NH4_transpt_AmtB-like_dom"/>
</dbReference>
<dbReference type="GO" id="GO:0002758">
    <property type="term" value="P:innate immune response-activating signaling pathway"/>
    <property type="evidence" value="ECO:0007669"/>
    <property type="project" value="UniProtKB-ARBA"/>
</dbReference>
<reference evidence="10" key="2">
    <citation type="submission" date="2015-03" db="UniProtKB">
        <authorList>
            <consortium name="EnsemblPlants"/>
        </authorList>
    </citation>
    <scope>IDENTIFICATION</scope>
</reference>
<dbReference type="Gene3D" id="1.10.10.10">
    <property type="entry name" value="Winged helix-like DNA-binding domain superfamily/Winged helix DNA-binding domain"/>
    <property type="match status" value="1"/>
</dbReference>
<reference evidence="10" key="1">
    <citation type="journal article" date="2009" name="Rice">
        <title>De Novo Next Generation Sequencing of Plant Genomes.</title>
        <authorList>
            <person name="Rounsley S."/>
            <person name="Marri P.R."/>
            <person name="Yu Y."/>
            <person name="He R."/>
            <person name="Sisneros N."/>
            <person name="Goicoechea J.L."/>
            <person name="Lee S.J."/>
            <person name="Angelova A."/>
            <person name="Kudrna D."/>
            <person name="Luo M."/>
            <person name="Affourtit J."/>
            <person name="Desany B."/>
            <person name="Knight J."/>
            <person name="Niazi F."/>
            <person name="Egholm M."/>
            <person name="Wing R.A."/>
        </authorList>
    </citation>
    <scope>NUCLEOTIDE SEQUENCE [LARGE SCALE GENOMIC DNA]</scope>
    <source>
        <strain evidence="10">cv. IRGC 105608</strain>
    </source>
</reference>
<dbReference type="eggNOG" id="KOG4658">
    <property type="taxonomic scope" value="Eukaryota"/>
</dbReference>
<accession>A0A0D3HVN2</accession>
<dbReference type="GO" id="GO:0009626">
    <property type="term" value="P:plant-type hypersensitive response"/>
    <property type="evidence" value="ECO:0007669"/>
    <property type="project" value="UniProtKB-ARBA"/>
</dbReference>
<evidence type="ECO:0000313" key="10">
    <source>
        <dbReference type="EnsemblPlants" id="OBART12G15640.1"/>
    </source>
</evidence>
<dbReference type="Gene3D" id="1.10.8.430">
    <property type="entry name" value="Helical domain of apoptotic protease-activating factors"/>
    <property type="match status" value="1"/>
</dbReference>
<proteinExistence type="predicted"/>
<feature type="domain" description="Ammonium transporter AmtB-like" evidence="7">
    <location>
        <begin position="50"/>
        <end position="121"/>
    </location>
</feature>
<dbReference type="InterPro" id="IPR032675">
    <property type="entry name" value="LRR_dom_sf"/>
</dbReference>
<dbReference type="Pfam" id="PF23559">
    <property type="entry name" value="WHD_DRP"/>
    <property type="match status" value="1"/>
</dbReference>
<evidence type="ECO:0000259" key="8">
    <source>
        <dbReference type="Pfam" id="PF23559"/>
    </source>
</evidence>
<dbReference type="GO" id="GO:0016020">
    <property type="term" value="C:membrane"/>
    <property type="evidence" value="ECO:0007669"/>
    <property type="project" value="UniProtKB-SubCell"/>
</dbReference>
<dbReference type="InterPro" id="IPR027417">
    <property type="entry name" value="P-loop_NTPase"/>
</dbReference>
<dbReference type="InterPro" id="IPR036388">
    <property type="entry name" value="WH-like_DNA-bd_sf"/>
</dbReference>
<dbReference type="HOGENOM" id="CLU_000837_14_5_1"/>
<dbReference type="SUPFAM" id="SSF52058">
    <property type="entry name" value="L domain-like"/>
    <property type="match status" value="1"/>
</dbReference>
<dbReference type="SUPFAM" id="SSF111352">
    <property type="entry name" value="Ammonium transporter"/>
    <property type="match status" value="1"/>
</dbReference>
<evidence type="ECO:0000256" key="1">
    <source>
        <dbReference type="ARBA" id="ARBA00004141"/>
    </source>
</evidence>
<dbReference type="PANTHER" id="PTHR23155">
    <property type="entry name" value="DISEASE RESISTANCE PROTEIN RP"/>
    <property type="match status" value="1"/>
</dbReference>
<dbReference type="Gramene" id="OBART12G15640.1">
    <property type="protein sequence ID" value="OBART12G15640.1"/>
    <property type="gene ID" value="OBART12G15640"/>
</dbReference>
<evidence type="ECO:0000256" key="6">
    <source>
        <dbReference type="ARBA" id="ARBA00023136"/>
    </source>
</evidence>
<dbReference type="Proteomes" id="UP000026960">
    <property type="component" value="Chromosome 12"/>
</dbReference>
<dbReference type="InterPro" id="IPR042197">
    <property type="entry name" value="Apaf_helical"/>
</dbReference>
<evidence type="ECO:0000256" key="3">
    <source>
        <dbReference type="ARBA" id="ARBA00022737"/>
    </source>
</evidence>
<evidence type="ECO:0000256" key="4">
    <source>
        <dbReference type="ARBA" id="ARBA00022821"/>
    </source>
</evidence>
<dbReference type="InterPro" id="IPR055414">
    <property type="entry name" value="LRR_R13L4/SHOC2-like"/>
</dbReference>
<keyword evidence="4" id="KW-0611">Plant defense</keyword>
<dbReference type="PANTHER" id="PTHR23155:SF1114">
    <property type="entry name" value="OS02G0475500 PROTEIN"/>
    <property type="match status" value="1"/>
</dbReference>
<keyword evidence="2" id="KW-0812">Transmembrane</keyword>
<evidence type="ECO:0000256" key="2">
    <source>
        <dbReference type="ARBA" id="ARBA00022692"/>
    </source>
</evidence>
<dbReference type="SUPFAM" id="SSF52540">
    <property type="entry name" value="P-loop containing nucleoside triphosphate hydrolases"/>
    <property type="match status" value="1"/>
</dbReference>
<evidence type="ECO:0000256" key="5">
    <source>
        <dbReference type="ARBA" id="ARBA00022989"/>
    </source>
</evidence>
<dbReference type="Gene3D" id="3.80.10.10">
    <property type="entry name" value="Ribonuclease Inhibitor"/>
    <property type="match status" value="2"/>
</dbReference>
<dbReference type="FunFam" id="1.10.10.10:FF:000322">
    <property type="entry name" value="Probable disease resistance protein At1g63360"/>
    <property type="match status" value="1"/>
</dbReference>
<keyword evidence="6" id="KW-0472">Membrane</keyword>
<dbReference type="PaxDb" id="65489-OBART12G15640.1"/>